<feature type="compositionally biased region" description="Polar residues" evidence="1">
    <location>
        <begin position="10"/>
        <end position="24"/>
    </location>
</feature>
<sequence>MFLLPGTLAPLNSKQNRNNNLILQ</sequence>
<reference evidence="2" key="1">
    <citation type="submission" date="2014-09" db="EMBL/GenBank/DDBJ databases">
        <authorList>
            <person name="Magalhaes I.L.F."/>
            <person name="Oliveira U."/>
            <person name="Santos F.R."/>
            <person name="Vidigal T.H.D.A."/>
            <person name="Brescovit A.D."/>
            <person name="Santos A.J."/>
        </authorList>
    </citation>
    <scope>NUCLEOTIDE SEQUENCE</scope>
    <source>
        <tissue evidence="2">Shoot tissue taken approximately 20 cm above the soil surface</tissue>
    </source>
</reference>
<evidence type="ECO:0000256" key="1">
    <source>
        <dbReference type="SAM" id="MobiDB-lite"/>
    </source>
</evidence>
<organism evidence="2">
    <name type="scientific">Arundo donax</name>
    <name type="common">Giant reed</name>
    <name type="synonym">Donax arundinaceus</name>
    <dbReference type="NCBI Taxonomy" id="35708"/>
    <lineage>
        <taxon>Eukaryota</taxon>
        <taxon>Viridiplantae</taxon>
        <taxon>Streptophyta</taxon>
        <taxon>Embryophyta</taxon>
        <taxon>Tracheophyta</taxon>
        <taxon>Spermatophyta</taxon>
        <taxon>Magnoliopsida</taxon>
        <taxon>Liliopsida</taxon>
        <taxon>Poales</taxon>
        <taxon>Poaceae</taxon>
        <taxon>PACMAD clade</taxon>
        <taxon>Arundinoideae</taxon>
        <taxon>Arundineae</taxon>
        <taxon>Arundo</taxon>
    </lineage>
</organism>
<reference evidence="2" key="2">
    <citation type="journal article" date="2015" name="Data Brief">
        <title>Shoot transcriptome of the giant reed, Arundo donax.</title>
        <authorList>
            <person name="Barrero R.A."/>
            <person name="Guerrero F.D."/>
            <person name="Moolhuijzen P."/>
            <person name="Goolsby J.A."/>
            <person name="Tidwell J."/>
            <person name="Bellgard S.E."/>
            <person name="Bellgard M.I."/>
        </authorList>
    </citation>
    <scope>NUCLEOTIDE SEQUENCE</scope>
    <source>
        <tissue evidence="2">Shoot tissue taken approximately 20 cm above the soil surface</tissue>
    </source>
</reference>
<proteinExistence type="predicted"/>
<protein>
    <submittedName>
        <fullName evidence="2">Uncharacterized protein</fullName>
    </submittedName>
</protein>
<dbReference type="EMBL" id="GBRH01189248">
    <property type="protein sequence ID" value="JAE08648.1"/>
    <property type="molecule type" value="Transcribed_RNA"/>
</dbReference>
<dbReference type="AlphaFoldDB" id="A0A0A9FK67"/>
<name>A0A0A9FK67_ARUDO</name>
<evidence type="ECO:0000313" key="2">
    <source>
        <dbReference type="EMBL" id="JAE08648.1"/>
    </source>
</evidence>
<accession>A0A0A9FK67</accession>
<feature type="region of interest" description="Disordered" evidence="1">
    <location>
        <begin position="1"/>
        <end position="24"/>
    </location>
</feature>